<evidence type="ECO:0000259" key="5">
    <source>
        <dbReference type="Pfam" id="PF01370"/>
    </source>
</evidence>
<dbReference type="PROSITE" id="PS00061">
    <property type="entry name" value="ADH_SHORT"/>
    <property type="match status" value="1"/>
</dbReference>
<protein>
    <submittedName>
        <fullName evidence="6">Nucleoside-diphosphate-sugar epimerase</fullName>
    </submittedName>
</protein>
<keyword evidence="2" id="KW-0210">Decarboxylase</keyword>
<comment type="cofactor">
    <cofactor evidence="1">
        <name>NAD(+)</name>
        <dbReference type="ChEBI" id="CHEBI:57540"/>
    </cofactor>
</comment>
<feature type="domain" description="NAD-dependent epimerase/dehydratase" evidence="5">
    <location>
        <begin position="31"/>
        <end position="274"/>
    </location>
</feature>
<dbReference type="Pfam" id="PF01370">
    <property type="entry name" value="Epimerase"/>
    <property type="match status" value="1"/>
</dbReference>
<dbReference type="EMBL" id="JAGIKV010000010">
    <property type="protein sequence ID" value="MBP2246505.1"/>
    <property type="molecule type" value="Genomic_DNA"/>
</dbReference>
<keyword evidence="4" id="KW-0456">Lyase</keyword>
<evidence type="ECO:0000256" key="2">
    <source>
        <dbReference type="ARBA" id="ARBA00022793"/>
    </source>
</evidence>
<comment type="caution">
    <text evidence="6">The sequence shown here is derived from an EMBL/GenBank/DDBJ whole genome shotgun (WGS) entry which is preliminary data.</text>
</comment>
<dbReference type="SUPFAM" id="SSF51735">
    <property type="entry name" value="NAD(P)-binding Rossmann-fold domains"/>
    <property type="match status" value="1"/>
</dbReference>
<evidence type="ECO:0000256" key="1">
    <source>
        <dbReference type="ARBA" id="ARBA00001911"/>
    </source>
</evidence>
<dbReference type="InterPro" id="IPR044516">
    <property type="entry name" value="UXS-like"/>
</dbReference>
<keyword evidence="3" id="KW-0520">NAD</keyword>
<dbReference type="PANTHER" id="PTHR43078">
    <property type="entry name" value="UDP-GLUCURONIC ACID DECARBOXYLASE-RELATED"/>
    <property type="match status" value="1"/>
</dbReference>
<evidence type="ECO:0000256" key="4">
    <source>
        <dbReference type="ARBA" id="ARBA00023239"/>
    </source>
</evidence>
<dbReference type="InterPro" id="IPR020904">
    <property type="entry name" value="Sc_DH/Rdtase_CS"/>
</dbReference>
<evidence type="ECO:0000256" key="3">
    <source>
        <dbReference type="ARBA" id="ARBA00023027"/>
    </source>
</evidence>
<gene>
    <name evidence="6" type="ORF">J2Z28_003153</name>
</gene>
<dbReference type="InterPro" id="IPR001509">
    <property type="entry name" value="Epimerase_deHydtase"/>
</dbReference>
<name>A0ABS4RUE8_PAEXY</name>
<dbReference type="Proteomes" id="UP000810207">
    <property type="component" value="Unassembled WGS sequence"/>
</dbReference>
<sequence length="354" mass="39497">MNIYNSSIYMNDLKTVQESLIGISEIEGKSILVTGATGLIGSAIVDLLLYANVSKEANIKIYACGRNEEKMRSRFLHHFDLENFNFIKYDACDELDIKFSVDYVIHCASNANPIQYMIQPVETMMSNFYGMNQLLHYSKKNKIKRVLYVSSSEIYGESLDSRPLSEDSYGSINLLNPRSSYAIGKQSTETLCASFHHEYGIDIVIARPGHIYGPTASTQDNRVSSMFAHSAANGRDIIMKSLGKQMRSYCYSLDCASAILALLVKGESCEAYNISNSNSIITIKEMAALLADFGSVDLKFEIPTEMEAARYNPMDNSSLNSDKIEGIGWRGLFNAETGLKHTVEILRQGQYNTN</sequence>
<evidence type="ECO:0000313" key="7">
    <source>
        <dbReference type="Proteomes" id="UP000810207"/>
    </source>
</evidence>
<dbReference type="RefSeq" id="WP_211083121.1">
    <property type="nucleotide sequence ID" value="NZ_CBCSLC010000031.1"/>
</dbReference>
<dbReference type="InterPro" id="IPR036291">
    <property type="entry name" value="NAD(P)-bd_dom_sf"/>
</dbReference>
<evidence type="ECO:0000313" key="6">
    <source>
        <dbReference type="EMBL" id="MBP2246505.1"/>
    </source>
</evidence>
<dbReference type="PANTHER" id="PTHR43078:SF6">
    <property type="entry name" value="UDP-GLUCURONIC ACID DECARBOXYLASE 1"/>
    <property type="match status" value="1"/>
</dbReference>
<accession>A0ABS4RUE8</accession>
<reference evidence="6 7" key="1">
    <citation type="submission" date="2021-03" db="EMBL/GenBank/DDBJ databases">
        <title>Genomic Encyclopedia of Type Strains, Phase IV (KMG-IV): sequencing the most valuable type-strain genomes for metagenomic binning, comparative biology and taxonomic classification.</title>
        <authorList>
            <person name="Goeker M."/>
        </authorList>
    </citation>
    <scope>NUCLEOTIDE SEQUENCE [LARGE SCALE GENOMIC DNA]</scope>
    <source>
        <strain evidence="6 7">DSM 21292</strain>
    </source>
</reference>
<proteinExistence type="predicted"/>
<keyword evidence="7" id="KW-1185">Reference proteome</keyword>
<organism evidence="6 7">
    <name type="scientific">Paenibacillus xylanexedens</name>
    <dbReference type="NCBI Taxonomy" id="528191"/>
    <lineage>
        <taxon>Bacteria</taxon>
        <taxon>Bacillati</taxon>
        <taxon>Bacillota</taxon>
        <taxon>Bacilli</taxon>
        <taxon>Bacillales</taxon>
        <taxon>Paenibacillaceae</taxon>
        <taxon>Paenibacillus</taxon>
    </lineage>
</organism>
<dbReference type="Gene3D" id="3.40.50.720">
    <property type="entry name" value="NAD(P)-binding Rossmann-like Domain"/>
    <property type="match status" value="1"/>
</dbReference>